<reference evidence="1" key="1">
    <citation type="journal article" date="2021" name="Proc. Natl. Acad. Sci. U.S.A.">
        <title>A Catalog of Tens of Thousands of Viruses from Human Metagenomes Reveals Hidden Associations with Chronic Diseases.</title>
        <authorList>
            <person name="Tisza M.J."/>
            <person name="Buck C.B."/>
        </authorList>
    </citation>
    <scope>NUCLEOTIDE SEQUENCE</scope>
    <source>
        <strain evidence="1">CtLnO19</strain>
    </source>
</reference>
<organism evidence="1">
    <name type="scientific">Myoviridae sp. ctLnO19</name>
    <dbReference type="NCBI Taxonomy" id="2825085"/>
    <lineage>
        <taxon>Viruses</taxon>
        <taxon>Duplodnaviria</taxon>
        <taxon>Heunggongvirae</taxon>
        <taxon>Uroviricota</taxon>
        <taxon>Caudoviricetes</taxon>
    </lineage>
</organism>
<name>A0A8S5P1D8_9CAUD</name>
<sequence length="203" mass="22771">MKVKAVARLDFIHELSTESFTHDLSLYGAKAKTVPVYGDFASLVSAKLNEIYSKDTEHEEDMVESLGRDLGDPDDPTYDYQLGRKDVITNIDNHQVTIKDTQLAIEHLNHGIEGIGLYDIAYQLAGVCKGVEDTVVMTVNYSNVPDYVLEKAEALINEGKHICLVIVLPKDVELSEIQFESSKLYEIMEKTDHVSVFATYILK</sequence>
<accession>A0A8S5P1D8</accession>
<protein>
    <submittedName>
        <fullName evidence="1">Uncharacterized protein</fullName>
    </submittedName>
</protein>
<proteinExistence type="predicted"/>
<evidence type="ECO:0000313" key="1">
    <source>
        <dbReference type="EMBL" id="DAE00448.1"/>
    </source>
</evidence>
<dbReference type="EMBL" id="BK015301">
    <property type="protein sequence ID" value="DAE00448.1"/>
    <property type="molecule type" value="Genomic_DNA"/>
</dbReference>